<comment type="caution">
    <text evidence="2">The sequence shown here is derived from an EMBL/GenBank/DDBJ whole genome shotgun (WGS) entry which is preliminary data.</text>
</comment>
<sequence length="141" mass="15104">MSAFHPRVRGIGLGWTAKYARRPRGLPGRRIDRSGRASRLASGVLLTALALTGCGGSEPTNENAGAEREDYIEQESESSGPVGFDASPQVTLTGDDTWELQVVGSTRSEDGAGSTRRTDYTCTVVNNSGDWVVVDLETTER</sequence>
<dbReference type="RefSeq" id="WP_330162022.1">
    <property type="nucleotide sequence ID" value="NZ_BAAAJA010000034.1"/>
</dbReference>
<accession>A0ABU7L108</accession>
<reference evidence="2 3" key="1">
    <citation type="submission" date="2023-07" db="EMBL/GenBank/DDBJ databases">
        <authorList>
            <person name="Girao M."/>
            <person name="Carvalho M.F."/>
        </authorList>
    </citation>
    <scope>NUCLEOTIDE SEQUENCE [LARGE SCALE GENOMIC DNA]</scope>
    <source>
        <strain evidence="2 3">66/93</strain>
    </source>
</reference>
<feature type="region of interest" description="Disordered" evidence="1">
    <location>
        <begin position="55"/>
        <end position="91"/>
    </location>
</feature>
<organism evidence="2 3">
    <name type="scientific">Nocardiopsis tropica</name>
    <dbReference type="NCBI Taxonomy" id="109330"/>
    <lineage>
        <taxon>Bacteria</taxon>
        <taxon>Bacillati</taxon>
        <taxon>Actinomycetota</taxon>
        <taxon>Actinomycetes</taxon>
        <taxon>Streptosporangiales</taxon>
        <taxon>Nocardiopsidaceae</taxon>
        <taxon>Nocardiopsis</taxon>
    </lineage>
</organism>
<dbReference type="Proteomes" id="UP001348641">
    <property type="component" value="Unassembled WGS sequence"/>
</dbReference>
<evidence type="ECO:0000256" key="1">
    <source>
        <dbReference type="SAM" id="MobiDB-lite"/>
    </source>
</evidence>
<evidence type="ECO:0000313" key="2">
    <source>
        <dbReference type="EMBL" id="MEE2055245.1"/>
    </source>
</evidence>
<dbReference type="EMBL" id="JAUUCC010000162">
    <property type="protein sequence ID" value="MEE2055245.1"/>
    <property type="molecule type" value="Genomic_DNA"/>
</dbReference>
<name>A0ABU7L108_9ACTN</name>
<proteinExistence type="predicted"/>
<evidence type="ECO:0008006" key="4">
    <source>
        <dbReference type="Google" id="ProtNLM"/>
    </source>
</evidence>
<protein>
    <recommendedName>
        <fullName evidence="4">Secreted protein</fullName>
    </recommendedName>
</protein>
<evidence type="ECO:0000313" key="3">
    <source>
        <dbReference type="Proteomes" id="UP001348641"/>
    </source>
</evidence>
<gene>
    <name evidence="2" type="ORF">Q8A49_32580</name>
</gene>